<comment type="caution">
    <text evidence="4">The sequence shown here is derived from an EMBL/GenBank/DDBJ whole genome shotgun (WGS) entry which is preliminary data.</text>
</comment>
<dbReference type="InterPro" id="IPR010994">
    <property type="entry name" value="RuvA_2-like"/>
</dbReference>
<dbReference type="InterPro" id="IPR003583">
    <property type="entry name" value="Hlx-hairpin-Hlx_DNA-bd_motif"/>
</dbReference>
<evidence type="ECO:0000256" key="2">
    <source>
        <dbReference type="SAM" id="SignalP"/>
    </source>
</evidence>
<feature type="region of interest" description="Disordered" evidence="1">
    <location>
        <begin position="103"/>
        <end position="123"/>
    </location>
</feature>
<dbReference type="InterPro" id="IPR051675">
    <property type="entry name" value="Endo/Exo/Phosphatase_dom_1"/>
</dbReference>
<dbReference type="GO" id="GO:0003677">
    <property type="term" value="F:DNA binding"/>
    <property type="evidence" value="ECO:0007669"/>
    <property type="project" value="InterPro"/>
</dbReference>
<evidence type="ECO:0000313" key="5">
    <source>
        <dbReference type="Proteomes" id="UP000229278"/>
    </source>
</evidence>
<dbReference type="NCBIfam" id="TIGR00426">
    <property type="entry name" value="competence protein ComEA helix-hairpin-helix repeat region"/>
    <property type="match status" value="1"/>
</dbReference>
<organism evidence="4 5">
    <name type="scientific">Candidatus Contendibacter odensensis</name>
    <dbReference type="NCBI Taxonomy" id="1400860"/>
    <lineage>
        <taxon>Bacteria</taxon>
        <taxon>Pseudomonadati</taxon>
        <taxon>Pseudomonadota</taxon>
        <taxon>Gammaproteobacteria</taxon>
        <taxon>Candidatus Competibacteraceae</taxon>
        <taxon>Candidatus Contendibacter</taxon>
    </lineage>
</organism>
<gene>
    <name evidence="4" type="ORF">CSA09_01840</name>
</gene>
<dbReference type="SMART" id="SM00278">
    <property type="entry name" value="HhH1"/>
    <property type="match status" value="2"/>
</dbReference>
<dbReference type="SUPFAM" id="SSF47781">
    <property type="entry name" value="RuvA domain 2-like"/>
    <property type="match status" value="1"/>
</dbReference>
<dbReference type="GO" id="GO:0006281">
    <property type="term" value="P:DNA repair"/>
    <property type="evidence" value="ECO:0007669"/>
    <property type="project" value="InterPro"/>
</dbReference>
<dbReference type="PANTHER" id="PTHR21180:SF32">
    <property type="entry name" value="ENDONUCLEASE_EXONUCLEASE_PHOSPHATASE FAMILY DOMAIN-CONTAINING PROTEIN 1"/>
    <property type="match status" value="1"/>
</dbReference>
<evidence type="ECO:0000313" key="4">
    <source>
        <dbReference type="EMBL" id="PIE83606.1"/>
    </source>
</evidence>
<accession>A0A2G6PGB5</accession>
<feature type="domain" description="Helix-hairpin-helix DNA-binding motif class 1" evidence="3">
    <location>
        <begin position="30"/>
        <end position="49"/>
    </location>
</feature>
<dbReference type="GO" id="GO:0015627">
    <property type="term" value="C:type II protein secretion system complex"/>
    <property type="evidence" value="ECO:0007669"/>
    <property type="project" value="TreeGrafter"/>
</dbReference>
<feature type="signal peptide" evidence="2">
    <location>
        <begin position="1"/>
        <end position="21"/>
    </location>
</feature>
<protein>
    <recommendedName>
        <fullName evidence="3">Helix-hairpin-helix DNA-binding motif class 1 domain-containing protein</fullName>
    </recommendedName>
</protein>
<proteinExistence type="predicted"/>
<dbReference type="PANTHER" id="PTHR21180">
    <property type="entry name" value="ENDONUCLEASE/EXONUCLEASE/PHOSPHATASE FAMILY DOMAIN-CONTAINING PROTEIN 1"/>
    <property type="match status" value="1"/>
</dbReference>
<dbReference type="AlphaFoldDB" id="A0A2G6PGB5"/>
<dbReference type="Proteomes" id="UP000229278">
    <property type="component" value="Unassembled WGS sequence"/>
</dbReference>
<keyword evidence="2" id="KW-0732">Signal</keyword>
<evidence type="ECO:0000259" key="3">
    <source>
        <dbReference type="SMART" id="SM00278"/>
    </source>
</evidence>
<reference evidence="4 5" key="1">
    <citation type="submission" date="2017-10" db="EMBL/GenBank/DDBJ databases">
        <title>Novel microbial diversity and functional potential in the marine mammal oral microbiome.</title>
        <authorList>
            <person name="Dudek N.K."/>
            <person name="Sun C.L."/>
            <person name="Burstein D."/>
            <person name="Kantor R.S."/>
            <person name="Aliaga Goltsman D.S."/>
            <person name="Bik E.M."/>
            <person name="Thomas B.C."/>
            <person name="Banfield J.F."/>
            <person name="Relman D.A."/>
        </authorList>
    </citation>
    <scope>NUCLEOTIDE SEQUENCE [LARGE SCALE GENOMIC DNA]</scope>
    <source>
        <strain evidence="4">DOLJORAL78_50_517</strain>
    </source>
</reference>
<dbReference type="Gene3D" id="1.10.150.280">
    <property type="entry name" value="AF1531-like domain"/>
    <property type="match status" value="1"/>
</dbReference>
<feature type="domain" description="Helix-hairpin-helix DNA-binding motif class 1" evidence="3">
    <location>
        <begin position="60"/>
        <end position="79"/>
    </location>
</feature>
<dbReference type="GO" id="GO:0015628">
    <property type="term" value="P:protein secretion by the type II secretion system"/>
    <property type="evidence" value="ECO:0007669"/>
    <property type="project" value="TreeGrafter"/>
</dbReference>
<dbReference type="InterPro" id="IPR004509">
    <property type="entry name" value="Competence_ComEA_HhH"/>
</dbReference>
<dbReference type="Pfam" id="PF12836">
    <property type="entry name" value="HHH_3"/>
    <property type="match status" value="1"/>
</dbReference>
<sequence>MKLLNIFFGLVLALCSTVVQALDINTASAKELATLNGVGPKKAAAIVKYREANGSFQSLDDLSKVPGIGEKTLDKNKGMLTLGGVAAPAKPAAAGATSKMSDAAKAKMPMKPTAAGATSKMSDAAKAKMPMKPTAAGATSKMSDAAKAKMPMKHRRCQMLQKPKHLQCPQPRCLKHLLFLQPRCLKHLLFLQPRCLKHLLFLQPSEYYVSGFLRF</sequence>
<feature type="chain" id="PRO_5013815247" description="Helix-hairpin-helix DNA-binding motif class 1 domain-containing protein" evidence="2">
    <location>
        <begin position="22"/>
        <end position="215"/>
    </location>
</feature>
<evidence type="ECO:0000256" key="1">
    <source>
        <dbReference type="SAM" id="MobiDB-lite"/>
    </source>
</evidence>
<dbReference type="EMBL" id="PDTV01000004">
    <property type="protein sequence ID" value="PIE83606.1"/>
    <property type="molecule type" value="Genomic_DNA"/>
</dbReference>
<name>A0A2G6PGB5_9GAMM</name>